<organism evidence="2 3">
    <name type="scientific">Vitis vinifera</name>
    <name type="common">Grape</name>
    <dbReference type="NCBI Taxonomy" id="29760"/>
    <lineage>
        <taxon>Eukaryota</taxon>
        <taxon>Viridiplantae</taxon>
        <taxon>Streptophyta</taxon>
        <taxon>Embryophyta</taxon>
        <taxon>Tracheophyta</taxon>
        <taxon>Spermatophyta</taxon>
        <taxon>Magnoliopsida</taxon>
        <taxon>eudicotyledons</taxon>
        <taxon>Gunneridae</taxon>
        <taxon>Pentapetalae</taxon>
        <taxon>rosids</taxon>
        <taxon>Vitales</taxon>
        <taxon>Vitaceae</taxon>
        <taxon>Viteae</taxon>
        <taxon>Vitis</taxon>
    </lineage>
</organism>
<evidence type="ECO:0000259" key="1">
    <source>
        <dbReference type="Pfam" id="PF00078"/>
    </source>
</evidence>
<evidence type="ECO:0000313" key="3">
    <source>
        <dbReference type="Proteomes" id="UP000288805"/>
    </source>
</evidence>
<dbReference type="Pfam" id="PF00078">
    <property type="entry name" value="RVT_1"/>
    <property type="match status" value="1"/>
</dbReference>
<proteinExistence type="predicted"/>
<sequence>MQEVVRGEVLKLLQAGIIYPISDSLWVSPTQVVPKKSGVTVVQNEKGRKSLHFLPQDGGRMLFGLCNAPATFQRCMLSIFSDMVERIMEVFMDDITVYGDSYEECLLHLEVVLQRCVCMSPHQKPREGFVSRVAGRRQPVQCVWFLWFVKLMSFWTQEDDEFEKLKDGYKNVCLMRENVWSLWRKENFTECCVSLGFSNANLIAALTLKGDAQNGAAIQAAILSSEGNGKARDSLSICFGHLKELSAIPVDPLAISGSPRSTHHNTSHW</sequence>
<dbReference type="SUPFAM" id="SSF56672">
    <property type="entry name" value="DNA/RNA polymerases"/>
    <property type="match status" value="1"/>
</dbReference>
<dbReference type="PANTHER" id="PTHR24559:SF444">
    <property type="entry name" value="REVERSE TRANSCRIPTASE DOMAIN-CONTAINING PROTEIN"/>
    <property type="match status" value="1"/>
</dbReference>
<dbReference type="InterPro" id="IPR043502">
    <property type="entry name" value="DNA/RNA_pol_sf"/>
</dbReference>
<dbReference type="InterPro" id="IPR053134">
    <property type="entry name" value="RNA-dir_DNA_polymerase"/>
</dbReference>
<dbReference type="AlphaFoldDB" id="A0A438BQV9"/>
<reference evidence="2 3" key="1">
    <citation type="journal article" date="2018" name="PLoS Genet.">
        <title>Population sequencing reveals clonal diversity and ancestral inbreeding in the grapevine cultivar Chardonnay.</title>
        <authorList>
            <person name="Roach M.J."/>
            <person name="Johnson D.L."/>
            <person name="Bohlmann J."/>
            <person name="van Vuuren H.J."/>
            <person name="Jones S.J."/>
            <person name="Pretorius I.S."/>
            <person name="Schmidt S.A."/>
            <person name="Borneman A.R."/>
        </authorList>
    </citation>
    <scope>NUCLEOTIDE SEQUENCE [LARGE SCALE GENOMIC DNA]</scope>
    <source>
        <strain evidence="3">cv. Chardonnay</strain>
        <tissue evidence="2">Leaf</tissue>
    </source>
</reference>
<dbReference type="Gene3D" id="3.10.10.10">
    <property type="entry name" value="HIV Type 1 Reverse Transcriptase, subunit A, domain 1"/>
    <property type="match status" value="1"/>
</dbReference>
<dbReference type="InterPro" id="IPR043128">
    <property type="entry name" value="Rev_trsase/Diguanyl_cyclase"/>
</dbReference>
<dbReference type="Proteomes" id="UP000288805">
    <property type="component" value="Unassembled WGS sequence"/>
</dbReference>
<feature type="domain" description="Reverse transcriptase" evidence="1">
    <location>
        <begin position="61"/>
        <end position="116"/>
    </location>
</feature>
<dbReference type="EMBL" id="QGNW01002655">
    <property type="protein sequence ID" value="RVW13354.1"/>
    <property type="molecule type" value="Genomic_DNA"/>
</dbReference>
<name>A0A438BQV9_VITVI</name>
<gene>
    <name evidence="2" type="ORF">CK203_095766</name>
</gene>
<protein>
    <recommendedName>
        <fullName evidence="1">Reverse transcriptase domain-containing protein</fullName>
    </recommendedName>
</protein>
<accession>A0A438BQV9</accession>
<dbReference type="InterPro" id="IPR000477">
    <property type="entry name" value="RT_dom"/>
</dbReference>
<evidence type="ECO:0000313" key="2">
    <source>
        <dbReference type="EMBL" id="RVW13354.1"/>
    </source>
</evidence>
<dbReference type="PANTHER" id="PTHR24559">
    <property type="entry name" value="TRANSPOSON TY3-I GAG-POL POLYPROTEIN"/>
    <property type="match status" value="1"/>
</dbReference>
<dbReference type="CDD" id="cd01647">
    <property type="entry name" value="RT_LTR"/>
    <property type="match status" value="1"/>
</dbReference>
<comment type="caution">
    <text evidence="2">The sequence shown here is derived from an EMBL/GenBank/DDBJ whole genome shotgun (WGS) entry which is preliminary data.</text>
</comment>
<dbReference type="Gene3D" id="3.30.70.270">
    <property type="match status" value="1"/>
</dbReference>